<comment type="caution">
    <text evidence="5">The sequence shown here is derived from an EMBL/GenBank/DDBJ whole genome shotgun (WGS) entry which is preliminary data.</text>
</comment>
<dbReference type="InterPro" id="IPR020806">
    <property type="entry name" value="PKS_PP-bd"/>
</dbReference>
<keyword evidence="2" id="KW-0596">Phosphopantetheine</keyword>
<dbReference type="PANTHER" id="PTHR45527">
    <property type="entry name" value="NONRIBOSOMAL PEPTIDE SYNTHETASE"/>
    <property type="match status" value="1"/>
</dbReference>
<name>A0ABT6W4Z3_9ACTN</name>
<dbReference type="Gene3D" id="2.30.38.10">
    <property type="entry name" value="Luciferase, Domain 3"/>
    <property type="match status" value="1"/>
</dbReference>
<evidence type="ECO:0000256" key="3">
    <source>
        <dbReference type="ARBA" id="ARBA00022553"/>
    </source>
</evidence>
<dbReference type="Gene3D" id="3.30.559.10">
    <property type="entry name" value="Chloramphenicol acetyltransferase-like domain"/>
    <property type="match status" value="2"/>
</dbReference>
<dbReference type="Gene3D" id="1.10.1200.10">
    <property type="entry name" value="ACP-like"/>
    <property type="match status" value="1"/>
</dbReference>
<evidence type="ECO:0000259" key="4">
    <source>
        <dbReference type="PROSITE" id="PS50075"/>
    </source>
</evidence>
<organism evidence="5 6">
    <name type="scientific">Streptantibioticus silvisoli</name>
    <dbReference type="NCBI Taxonomy" id="2705255"/>
    <lineage>
        <taxon>Bacteria</taxon>
        <taxon>Bacillati</taxon>
        <taxon>Actinomycetota</taxon>
        <taxon>Actinomycetes</taxon>
        <taxon>Kitasatosporales</taxon>
        <taxon>Streptomycetaceae</taxon>
        <taxon>Streptantibioticus</taxon>
    </lineage>
</organism>
<dbReference type="CDD" id="cd17643">
    <property type="entry name" value="A_NRPS_Cytc1-like"/>
    <property type="match status" value="1"/>
</dbReference>
<dbReference type="SUPFAM" id="SSF47336">
    <property type="entry name" value="ACP-like"/>
    <property type="match status" value="1"/>
</dbReference>
<comment type="cofactor">
    <cofactor evidence="1">
        <name>pantetheine 4'-phosphate</name>
        <dbReference type="ChEBI" id="CHEBI:47942"/>
    </cofactor>
</comment>
<evidence type="ECO:0000313" key="5">
    <source>
        <dbReference type="EMBL" id="MDI5965440.1"/>
    </source>
</evidence>
<feature type="domain" description="Carrier" evidence="4">
    <location>
        <begin position="976"/>
        <end position="1050"/>
    </location>
</feature>
<dbReference type="InterPro" id="IPR036736">
    <property type="entry name" value="ACP-like_sf"/>
</dbReference>
<evidence type="ECO:0000256" key="2">
    <source>
        <dbReference type="ARBA" id="ARBA00022450"/>
    </source>
</evidence>
<dbReference type="Pfam" id="PF00550">
    <property type="entry name" value="PP-binding"/>
    <property type="match status" value="1"/>
</dbReference>
<dbReference type="CDD" id="cd19531">
    <property type="entry name" value="LCL_NRPS-like"/>
    <property type="match status" value="1"/>
</dbReference>
<dbReference type="Pfam" id="PF00668">
    <property type="entry name" value="Condensation"/>
    <property type="match status" value="2"/>
</dbReference>
<proteinExistence type="predicted"/>
<dbReference type="SMART" id="SM00823">
    <property type="entry name" value="PKS_PP"/>
    <property type="match status" value="1"/>
</dbReference>
<dbReference type="InterPro" id="IPR010071">
    <property type="entry name" value="AA_adenyl_dom"/>
</dbReference>
<dbReference type="NCBIfam" id="TIGR01733">
    <property type="entry name" value="AA-adenyl-dom"/>
    <property type="match status" value="1"/>
</dbReference>
<dbReference type="Gene3D" id="3.40.50.980">
    <property type="match status" value="2"/>
</dbReference>
<dbReference type="InterPro" id="IPR020845">
    <property type="entry name" value="AMP-binding_CS"/>
</dbReference>
<dbReference type="InterPro" id="IPR045851">
    <property type="entry name" value="AMP-bd_C_sf"/>
</dbReference>
<dbReference type="InterPro" id="IPR000873">
    <property type="entry name" value="AMP-dep_synth/lig_dom"/>
</dbReference>
<dbReference type="PROSITE" id="PS00455">
    <property type="entry name" value="AMP_BINDING"/>
    <property type="match status" value="1"/>
</dbReference>
<dbReference type="Gene3D" id="3.30.559.30">
    <property type="entry name" value="Nonribosomal peptide synthetase, condensation domain"/>
    <property type="match status" value="2"/>
</dbReference>
<gene>
    <name evidence="5" type="ORF">POF43_022390</name>
</gene>
<protein>
    <submittedName>
        <fullName evidence="5">Amino acid adenylation domain-containing protein</fullName>
    </submittedName>
</protein>
<dbReference type="InterPro" id="IPR006162">
    <property type="entry name" value="Ppantetheine_attach_site"/>
</dbReference>
<dbReference type="PANTHER" id="PTHR45527:SF1">
    <property type="entry name" value="FATTY ACID SYNTHASE"/>
    <property type="match status" value="1"/>
</dbReference>
<dbReference type="Pfam" id="PF13193">
    <property type="entry name" value="AMP-binding_C"/>
    <property type="match status" value="1"/>
</dbReference>
<reference evidence="5 6" key="1">
    <citation type="submission" date="2023-05" db="EMBL/GenBank/DDBJ databases">
        <title>Streptantibioticus silvisoli sp. nov., acidotolerant actinomycetes 1 from pine litter.</title>
        <authorList>
            <person name="Swiecimska M."/>
            <person name="Golinska P."/>
            <person name="Sangal V."/>
            <person name="Wachnowicz B."/>
            <person name="Goodfellow M."/>
        </authorList>
    </citation>
    <scope>NUCLEOTIDE SEQUENCE [LARGE SCALE GENOMIC DNA]</scope>
    <source>
        <strain evidence="5 6">SL54</strain>
    </source>
</reference>
<evidence type="ECO:0000313" key="6">
    <source>
        <dbReference type="Proteomes" id="UP001156398"/>
    </source>
</evidence>
<dbReference type="Proteomes" id="UP001156398">
    <property type="component" value="Unassembled WGS sequence"/>
</dbReference>
<dbReference type="SUPFAM" id="SSF56801">
    <property type="entry name" value="Acetyl-CoA synthetase-like"/>
    <property type="match status" value="1"/>
</dbReference>
<keyword evidence="3" id="KW-0597">Phosphoprotein</keyword>
<accession>A0ABT6W4Z3</accession>
<dbReference type="InterPro" id="IPR009081">
    <property type="entry name" value="PP-bd_ACP"/>
</dbReference>
<dbReference type="EMBL" id="JAAGKO020000035">
    <property type="protein sequence ID" value="MDI5965440.1"/>
    <property type="molecule type" value="Genomic_DNA"/>
</dbReference>
<evidence type="ECO:0000256" key="1">
    <source>
        <dbReference type="ARBA" id="ARBA00001957"/>
    </source>
</evidence>
<dbReference type="PROSITE" id="PS50075">
    <property type="entry name" value="CARRIER"/>
    <property type="match status" value="1"/>
</dbReference>
<dbReference type="InterPro" id="IPR001242">
    <property type="entry name" value="Condensation_dom"/>
</dbReference>
<keyword evidence="6" id="KW-1185">Reference proteome</keyword>
<dbReference type="Gene3D" id="3.30.300.30">
    <property type="match status" value="1"/>
</dbReference>
<dbReference type="Pfam" id="PF00501">
    <property type="entry name" value="AMP-binding"/>
    <property type="match status" value="1"/>
</dbReference>
<dbReference type="SUPFAM" id="SSF52777">
    <property type="entry name" value="CoA-dependent acyltransferases"/>
    <property type="match status" value="4"/>
</dbReference>
<dbReference type="RefSeq" id="WP_271322212.1">
    <property type="nucleotide sequence ID" value="NZ_JAAGKO020000035.1"/>
</dbReference>
<dbReference type="InterPro" id="IPR023213">
    <property type="entry name" value="CAT-like_dom_sf"/>
</dbReference>
<dbReference type="InterPro" id="IPR025110">
    <property type="entry name" value="AMP-bd_C"/>
</dbReference>
<dbReference type="PROSITE" id="PS00012">
    <property type="entry name" value="PHOSPHOPANTETHEINE"/>
    <property type="match status" value="1"/>
</dbReference>
<sequence>MDVQHAPARPGTRVAPLSGLQRGLWFLDRLSPGTAAYNIPWVLELDGPLEEPALRTALEAVVARHEVLRTTFDVADGEPFQVIHPARPVPLAVTDVRSLPRQRWEAAVEAAVEQDSRGPLDLRDGPLLRARLIRHGQQRHTLVVVVHHIVWDEWSLEIFERELSEAYAAALAGRRPRLPELTLSYADHAAAAAARSHEHDLAYWREQLAGAPTLTTLPADRPRPDRPTAGGDTYVFDLPSGTAERVRKLAMDCGATPFTVLLAAFSALAHRWTGADDLVIGTPVTTRDRPELDHLIGYFVNVMPLRTRITAGGSFRELAEQSRDVCFDAYGHQDTPLDTIVNDIVRERQGGHPPLVQMLFGLHARDARQMRLGGATGRRRVRPNGTAKLDLIWSVYDDGELHGEIEYATDLFDRDTMARAADSWLALLDHALARPDTALADLDVLDPAGRSAALPRPARSAGATLPLHTGVEEHAVRTPAAVALGDGTRSLTYAELDGRANRLAHHLRDRGVLPGDRVGLLLDRTVEAVVSVLAVLKAGAAYVPVDLTAPHDRMAYAFGQAQVSVVVTDQPDGAADGPWKTVRLRDDAAAVAGCPATRPPVEVHADDTAYVIFTSGSTGRPKGVQIAHRHVRELMASGGRHLGIGAGDVAAMFHSYAFDVSVWELWSALLHGGRLVVVPYLLCRSPQEFAALLAAERVTLLSQTPSAFGQLTTALRDRPRELPHLRWVLLAGEALDPAAVRRWFALDPAPPAALCNLYGTTETTVHATAFDVRDPDGFERSRVGSVMPHLTQVVLDDRLRPVPVGVTGELYVGGLSLAHGYLGRSDLTAQRFLPDPFSGGGARMYRTGDLVRRLADGGLEYLGRRDGQVKIRGYRIELGEIENVLAAHPAVATCVVTVREPAPGDKRLAAYVTAAGPGEPDPGELREHLLTGLPAYMVPATFTVLAELPLTTNGKVDRKALPEPVTAVPTGARSAPPKGELQELVARVWSQVLDVAEVGAHDDFFRLGGDSLRAVRVANALRTEGWDVELQDFFRHPTVAALSRGAVPAAGGDEPALDTVPFALLDPADRAVMPAEVVDAGPTVAMQLAMAYHMELSGGTDSYHNVNSYLVSGAFDAGLLRRAVVEAMERHPVLRTSIDLMTYGEPLQLTHRHLQPPLVVTDVRHLAEADRDAAVREEFHRLRTTGFDLATPPLFAVRAHRLTDETFQLTVAEHHAILDGWSFTSLLSELLRRHAELIDDPTLAPAAPPRSGFRDFAAAERTAARDEASLRYWRDKLAGADGRLRLRPDLAPRPEEGVEPGVSGVRTTERFLPGVGARFRLAAAAGGTTPKSVAFAAHLVALGAITGSHRPVTGLSVNGRLAREGGTEALGLFLNTVPVTADTTVEPLALARVLHEEETAMIPHRRVPFALLARMMQSTALGSNFGFLRFHALGQVAEDGGRIVSDGLRFEPTMRHEPTNFALSAAMVMDPTSDDGLLAVDHTVALVPDRAVDAYRTAFLAAVEAMTDHVDRTPRDKE</sequence>